<protein>
    <recommendedName>
        <fullName evidence="6">C2H2-type domain-containing protein</fullName>
    </recommendedName>
</protein>
<feature type="domain" description="C2H2-type" evidence="6">
    <location>
        <begin position="553"/>
        <end position="580"/>
    </location>
</feature>
<keyword evidence="8" id="KW-1185">Reference proteome</keyword>
<keyword evidence="1" id="KW-0479">Metal-binding</keyword>
<keyword evidence="2" id="KW-0677">Repeat</keyword>
<dbReference type="EMBL" id="JAPWTJ010001608">
    <property type="protein sequence ID" value="KAJ8970529.1"/>
    <property type="molecule type" value="Genomic_DNA"/>
</dbReference>
<reference evidence="7" key="1">
    <citation type="journal article" date="2023" name="Insect Mol. Biol.">
        <title>Genome sequencing provides insights into the evolution of gene families encoding plant cell wall-degrading enzymes in longhorned beetles.</title>
        <authorList>
            <person name="Shin N.R."/>
            <person name="Okamura Y."/>
            <person name="Kirsch R."/>
            <person name="Pauchet Y."/>
        </authorList>
    </citation>
    <scope>NUCLEOTIDE SEQUENCE</scope>
    <source>
        <strain evidence="7">MMC_N1</strain>
    </source>
</reference>
<dbReference type="SMART" id="SM00355">
    <property type="entry name" value="ZnF_C2H2"/>
    <property type="match status" value="9"/>
</dbReference>
<keyword evidence="4" id="KW-0862">Zinc</keyword>
<dbReference type="PANTHER" id="PTHR24379">
    <property type="entry name" value="KRAB AND ZINC FINGER DOMAIN-CONTAINING"/>
    <property type="match status" value="1"/>
</dbReference>
<comment type="caution">
    <text evidence="7">The sequence shown here is derived from an EMBL/GenBank/DDBJ whole genome shotgun (WGS) entry which is preliminary data.</text>
</comment>
<dbReference type="PROSITE" id="PS50157">
    <property type="entry name" value="ZINC_FINGER_C2H2_2"/>
    <property type="match status" value="2"/>
</dbReference>
<evidence type="ECO:0000313" key="8">
    <source>
        <dbReference type="Proteomes" id="UP001162164"/>
    </source>
</evidence>
<dbReference type="InterPro" id="IPR013087">
    <property type="entry name" value="Znf_C2H2_type"/>
</dbReference>
<gene>
    <name evidence="7" type="ORF">NQ317_015795</name>
</gene>
<evidence type="ECO:0000259" key="6">
    <source>
        <dbReference type="PROSITE" id="PS50157"/>
    </source>
</evidence>
<evidence type="ECO:0000313" key="7">
    <source>
        <dbReference type="EMBL" id="KAJ8970529.1"/>
    </source>
</evidence>
<evidence type="ECO:0000256" key="1">
    <source>
        <dbReference type="ARBA" id="ARBA00022723"/>
    </source>
</evidence>
<keyword evidence="3 5" id="KW-0863">Zinc-finger</keyword>
<dbReference type="Proteomes" id="UP001162164">
    <property type="component" value="Unassembled WGS sequence"/>
</dbReference>
<evidence type="ECO:0000256" key="2">
    <source>
        <dbReference type="ARBA" id="ARBA00022737"/>
    </source>
</evidence>
<evidence type="ECO:0000256" key="4">
    <source>
        <dbReference type="ARBA" id="ARBA00022833"/>
    </source>
</evidence>
<dbReference type="InterPro" id="IPR036236">
    <property type="entry name" value="Znf_C2H2_sf"/>
</dbReference>
<name>A0ABQ9J1Q9_9CUCU</name>
<sequence length="707" mass="81164">MCKNCAELIRRAFTFKTTCISTEEIILSHAVAKDATSFDMRWVYHEEKACEEGNYTCLESVKASAKGLPEYTLEHFLPEIDFDIVRPVVCKTCEELLTKYFKFTSTSHNIEEQINKYSKQEGTNSNVKAAAYIKETVSHDDDGDFEETDVEMEEIRTVVDLPNELEHSLEYLRHQNDLENDDITPNRYPNSHVSVNENGKDVKTYQCKICSFTATRKAALAKHCLNHSSSETFKCDICELQTDFNYYSKEHARIHKVKNMYKCNKCEIMTHSLRHMKASEVTMYKCCKCEYKTKDQSNFKKHGLVHKKASEVTMYKCCKCEFKTKYRSSLRKHNLTHQVFSKVTMYECEICKFKTSCKKTITRHGYVHKHKANIETYKCETGGFTARHRGIVARHSLVHKTALEAAQFQDSEMSDSLAHGSASEVARLQDSVQRNPLSDNDIADVETDKCVTCGFPIKCKEILKCRGLETFKCDFCDFETKHYNFIMGHLWTHKNTCGVKMYRCYICNFKSKTVNNLRQHVVAHKTASEVAQHQYSRKCNNSLISDDFSLKTYQCETCGFTAKRKAVFARHSLVHRASSEVSEDEDGLQCTSLVENDIADVETYQFDKTASEVTQHQDSLQCESPSDKDVADIETYGSDTCEFISEREKSDSLVMKTTSEVAQHQFGHQGNSLVEKAISDVETYKCETCEFHIKCKEILKTRGFGNV</sequence>
<dbReference type="SUPFAM" id="SSF57667">
    <property type="entry name" value="beta-beta-alpha zinc fingers"/>
    <property type="match status" value="2"/>
</dbReference>
<proteinExistence type="predicted"/>
<accession>A0ABQ9J1Q9</accession>
<dbReference type="Gene3D" id="3.30.160.60">
    <property type="entry name" value="Classic Zinc Finger"/>
    <property type="match status" value="4"/>
</dbReference>
<evidence type="ECO:0000256" key="3">
    <source>
        <dbReference type="ARBA" id="ARBA00022771"/>
    </source>
</evidence>
<evidence type="ECO:0000256" key="5">
    <source>
        <dbReference type="PROSITE-ProRule" id="PRU00042"/>
    </source>
</evidence>
<organism evidence="7 8">
    <name type="scientific">Molorchus minor</name>
    <dbReference type="NCBI Taxonomy" id="1323400"/>
    <lineage>
        <taxon>Eukaryota</taxon>
        <taxon>Metazoa</taxon>
        <taxon>Ecdysozoa</taxon>
        <taxon>Arthropoda</taxon>
        <taxon>Hexapoda</taxon>
        <taxon>Insecta</taxon>
        <taxon>Pterygota</taxon>
        <taxon>Neoptera</taxon>
        <taxon>Endopterygota</taxon>
        <taxon>Coleoptera</taxon>
        <taxon>Polyphaga</taxon>
        <taxon>Cucujiformia</taxon>
        <taxon>Chrysomeloidea</taxon>
        <taxon>Cerambycidae</taxon>
        <taxon>Lamiinae</taxon>
        <taxon>Monochamini</taxon>
        <taxon>Molorchus</taxon>
    </lineage>
</organism>
<dbReference type="PANTHER" id="PTHR24379:SF121">
    <property type="entry name" value="C2H2-TYPE DOMAIN-CONTAINING PROTEIN"/>
    <property type="match status" value="1"/>
</dbReference>
<feature type="domain" description="C2H2-type" evidence="6">
    <location>
        <begin position="205"/>
        <end position="232"/>
    </location>
</feature>